<organism evidence="4 5">
    <name type="scientific">Pirellula staleyi (strain ATCC 27377 / DSM 6068 / ICPB 4128)</name>
    <name type="common">Pirella staleyi</name>
    <dbReference type="NCBI Taxonomy" id="530564"/>
    <lineage>
        <taxon>Bacteria</taxon>
        <taxon>Pseudomonadati</taxon>
        <taxon>Planctomycetota</taxon>
        <taxon>Planctomycetia</taxon>
        <taxon>Pirellulales</taxon>
        <taxon>Pirellulaceae</taxon>
        <taxon>Pirellula</taxon>
    </lineage>
</organism>
<dbReference type="Pfam" id="PF13365">
    <property type="entry name" value="Trypsin_2"/>
    <property type="match status" value="1"/>
</dbReference>
<evidence type="ECO:0000256" key="1">
    <source>
        <dbReference type="ARBA" id="ARBA00022670"/>
    </source>
</evidence>
<evidence type="ECO:0000256" key="2">
    <source>
        <dbReference type="ARBA" id="ARBA00022801"/>
    </source>
</evidence>
<dbReference type="Gene3D" id="2.30.42.10">
    <property type="match status" value="1"/>
</dbReference>
<proteinExistence type="predicted"/>
<dbReference type="EC" id="1.3.1.74" evidence="4"/>
<dbReference type="Pfam" id="PF13180">
    <property type="entry name" value="PDZ_2"/>
    <property type="match status" value="1"/>
</dbReference>
<dbReference type="KEGG" id="psl:Psta_2642"/>
<keyword evidence="5" id="KW-1185">Reference proteome</keyword>
<dbReference type="Proteomes" id="UP000001887">
    <property type="component" value="Chromosome"/>
</dbReference>
<dbReference type="eggNOG" id="COG0265">
    <property type="taxonomic scope" value="Bacteria"/>
</dbReference>
<dbReference type="GO" id="GO:0004252">
    <property type="term" value="F:serine-type endopeptidase activity"/>
    <property type="evidence" value="ECO:0007669"/>
    <property type="project" value="InterPro"/>
</dbReference>
<dbReference type="GO" id="GO:0006508">
    <property type="term" value="P:proteolysis"/>
    <property type="evidence" value="ECO:0007669"/>
    <property type="project" value="UniProtKB-KW"/>
</dbReference>
<evidence type="ECO:0000313" key="4">
    <source>
        <dbReference type="EMBL" id="ADB17311.1"/>
    </source>
</evidence>
<dbReference type="InterPro" id="IPR001478">
    <property type="entry name" value="PDZ"/>
</dbReference>
<dbReference type="InterPro" id="IPR051201">
    <property type="entry name" value="Chloro_Bact_Ser_Proteases"/>
</dbReference>
<dbReference type="InterPro" id="IPR009003">
    <property type="entry name" value="Peptidase_S1_PA"/>
</dbReference>
<dbReference type="PANTHER" id="PTHR43343">
    <property type="entry name" value="PEPTIDASE S12"/>
    <property type="match status" value="1"/>
</dbReference>
<dbReference type="AlphaFoldDB" id="D2R6L1"/>
<keyword evidence="4" id="KW-0560">Oxidoreductase</keyword>
<dbReference type="HOGENOM" id="CLU_020120_2_0_0"/>
<dbReference type="EMBL" id="CP001848">
    <property type="protein sequence ID" value="ADB17311.1"/>
    <property type="molecule type" value="Genomic_DNA"/>
</dbReference>
<keyword evidence="2" id="KW-0378">Hydrolase</keyword>
<dbReference type="PRINTS" id="PR00834">
    <property type="entry name" value="PROTEASES2C"/>
</dbReference>
<dbReference type="InterPro" id="IPR036034">
    <property type="entry name" value="PDZ_sf"/>
</dbReference>
<feature type="domain" description="PDZ" evidence="3">
    <location>
        <begin position="305"/>
        <end position="400"/>
    </location>
</feature>
<dbReference type="GO" id="GO:0032440">
    <property type="term" value="F:2-alkenal reductase [NAD(P)H] activity"/>
    <property type="evidence" value="ECO:0007669"/>
    <property type="project" value="UniProtKB-EC"/>
</dbReference>
<name>D2R6L1_PIRSD</name>
<dbReference type="InterPro" id="IPR001940">
    <property type="entry name" value="Peptidase_S1C"/>
</dbReference>
<dbReference type="SUPFAM" id="SSF50494">
    <property type="entry name" value="Trypsin-like serine proteases"/>
    <property type="match status" value="1"/>
</dbReference>
<evidence type="ECO:0000313" key="5">
    <source>
        <dbReference type="Proteomes" id="UP000001887"/>
    </source>
</evidence>
<dbReference type="SUPFAM" id="SSF50156">
    <property type="entry name" value="PDZ domain-like"/>
    <property type="match status" value="1"/>
</dbReference>
<accession>D2R6L1</accession>
<evidence type="ECO:0000259" key="3">
    <source>
        <dbReference type="Pfam" id="PF13180"/>
    </source>
</evidence>
<protein>
    <submittedName>
        <fullName evidence="4">2-alkenal reductase</fullName>
        <ecNumber evidence="4">1.3.1.74</ecNumber>
    </submittedName>
</protein>
<dbReference type="Gene3D" id="2.40.10.120">
    <property type="match status" value="1"/>
</dbReference>
<gene>
    <name evidence="4" type="ordered locus">Psta_2642</name>
</gene>
<sequence length="405" mass="43251" precursor="true">MLRKLTLVAVSMVAGAAIMLVMLESHDVVGLVAAQLPGRFEPPVREAAPPELGLPGGVPGLPRAAIPAARPPADPLADFTPEERTNIMVYEKANRSVVHITTKSVRAELLVLEVPTEGAGSGSVLDKAGHVLTNFHVIEGSQEIRVTLASGETFDASVVGFDAPNDMAVLKIDAPAELLEPIQLGDSSKLRVGQMVYAIGNPFGLERTMTTGIISSLNRSLPTRGGRTMRSIIQIDAALNRGNSGGPLLDSRARLIGMNTAIASTTGENTGVGFAIPVDSIVRVARQLIEEGRVVRPDTGISRVFETERGLVIATLTPGGPAERLGLRGFRIVKETKRRGPFTYEEKKIDRTYADMIVSVDGEKVKTADEFLSLIEQHRPGEKAILGILRGEELLEVPITLGISE</sequence>
<dbReference type="PANTHER" id="PTHR43343:SF3">
    <property type="entry name" value="PROTEASE DO-LIKE 8, CHLOROPLASTIC"/>
    <property type="match status" value="1"/>
</dbReference>
<keyword evidence="1" id="KW-0645">Protease</keyword>
<dbReference type="STRING" id="530564.Psta_2642"/>
<reference evidence="4 5" key="1">
    <citation type="journal article" date="2009" name="Stand. Genomic Sci.">
        <title>Complete genome sequence of Pirellula staleyi type strain (ATCC 27377).</title>
        <authorList>
            <person name="Clum A."/>
            <person name="Tindall B.J."/>
            <person name="Sikorski J."/>
            <person name="Ivanova N."/>
            <person name="Mavrommatis K."/>
            <person name="Lucas S."/>
            <person name="Glavina del Rio T."/>
            <person name="Nolan M."/>
            <person name="Chen F."/>
            <person name="Tice H."/>
            <person name="Pitluck S."/>
            <person name="Cheng J.F."/>
            <person name="Chertkov O."/>
            <person name="Brettin T."/>
            <person name="Han C."/>
            <person name="Detter J.C."/>
            <person name="Kuske C."/>
            <person name="Bruce D."/>
            <person name="Goodwin L."/>
            <person name="Ovchinikova G."/>
            <person name="Pati A."/>
            <person name="Mikhailova N."/>
            <person name="Chen A."/>
            <person name="Palaniappan K."/>
            <person name="Land M."/>
            <person name="Hauser L."/>
            <person name="Chang Y.J."/>
            <person name="Jeffries C.D."/>
            <person name="Chain P."/>
            <person name="Rohde M."/>
            <person name="Goker M."/>
            <person name="Bristow J."/>
            <person name="Eisen J.A."/>
            <person name="Markowitz V."/>
            <person name="Hugenholtz P."/>
            <person name="Kyrpides N.C."/>
            <person name="Klenk H.P."/>
            <person name="Lapidus A."/>
        </authorList>
    </citation>
    <scope>NUCLEOTIDE SEQUENCE [LARGE SCALE GENOMIC DNA]</scope>
    <source>
        <strain evidence="5">ATCC 27377 / DSM 6068 / ICPB 4128</strain>
    </source>
</reference>